<proteinExistence type="predicted"/>
<comment type="caution">
    <text evidence="1">The sequence shown here is derived from an EMBL/GenBank/DDBJ whole genome shotgun (WGS) entry which is preliminary data.</text>
</comment>
<dbReference type="EMBL" id="BMHT01000002">
    <property type="protein sequence ID" value="GGF00281.1"/>
    <property type="molecule type" value="Genomic_DNA"/>
</dbReference>
<accession>A0ABQ1TRV5</accession>
<reference evidence="2" key="1">
    <citation type="journal article" date="2019" name="Int. J. Syst. Evol. Microbiol.">
        <title>The Global Catalogue of Microorganisms (GCM) 10K type strain sequencing project: providing services to taxonomists for standard genome sequencing and annotation.</title>
        <authorList>
            <consortium name="The Broad Institute Genomics Platform"/>
            <consortium name="The Broad Institute Genome Sequencing Center for Infectious Disease"/>
            <person name="Wu L."/>
            <person name="Ma J."/>
        </authorList>
    </citation>
    <scope>NUCLEOTIDE SEQUENCE [LARGE SCALE GENOMIC DNA]</scope>
    <source>
        <strain evidence="2">CGMCC 1.15197</strain>
    </source>
</reference>
<sequence>MQRESIETRIRKTKPILKTLILLAEDERFALKLLRCSSCGQYWQTGREWNFENREYAFQVPEITLEEWYKEKYTQPASWMIYSVMMRNYFDQNIFEESENPCRVEGCLSQAVKFSGVCQQHHIEQLQRVGLLPNKPSGRLFAPYL</sequence>
<protein>
    <submittedName>
        <fullName evidence="1">Uncharacterized protein</fullName>
    </submittedName>
</protein>
<evidence type="ECO:0000313" key="2">
    <source>
        <dbReference type="Proteomes" id="UP000632273"/>
    </source>
</evidence>
<keyword evidence="2" id="KW-1185">Reference proteome</keyword>
<dbReference type="Proteomes" id="UP000632273">
    <property type="component" value="Unassembled WGS sequence"/>
</dbReference>
<gene>
    <name evidence="1" type="ORF">GCM10011383_08940</name>
</gene>
<name>A0ABQ1TRV5_9BACT</name>
<organism evidence="1 2">
    <name type="scientific">Hymenobacter cavernae</name>
    <dbReference type="NCBI Taxonomy" id="2044852"/>
    <lineage>
        <taxon>Bacteria</taxon>
        <taxon>Pseudomonadati</taxon>
        <taxon>Bacteroidota</taxon>
        <taxon>Cytophagia</taxon>
        <taxon>Cytophagales</taxon>
        <taxon>Hymenobacteraceae</taxon>
        <taxon>Hymenobacter</taxon>
    </lineage>
</organism>
<evidence type="ECO:0000313" key="1">
    <source>
        <dbReference type="EMBL" id="GGF00281.1"/>
    </source>
</evidence>